<feature type="domain" description="DUF4246" evidence="3">
    <location>
        <begin position="38"/>
        <end position="106"/>
    </location>
</feature>
<dbReference type="AlphaFoldDB" id="A0A2C5YIM2"/>
<gene>
    <name evidence="4" type="ORF">CDD81_5956</name>
</gene>
<evidence type="ECO:0000256" key="1">
    <source>
        <dbReference type="SAM" id="MobiDB-lite"/>
    </source>
</evidence>
<dbReference type="EMBL" id="NJET01000005">
    <property type="protein sequence ID" value="PHH66824.1"/>
    <property type="molecule type" value="Genomic_DNA"/>
</dbReference>
<feature type="domain" description="DUF4246" evidence="2">
    <location>
        <begin position="124"/>
        <end position="581"/>
    </location>
</feature>
<dbReference type="InterPro" id="IPR049207">
    <property type="entry name" value="DUF4246_N"/>
</dbReference>
<dbReference type="InterPro" id="IPR025340">
    <property type="entry name" value="DUF4246"/>
</dbReference>
<name>A0A2C5YIM2_9HYPO</name>
<evidence type="ECO:0000259" key="2">
    <source>
        <dbReference type="Pfam" id="PF14033"/>
    </source>
</evidence>
<organism evidence="4 5">
    <name type="scientific">Ophiocordyceps australis</name>
    <dbReference type="NCBI Taxonomy" id="1399860"/>
    <lineage>
        <taxon>Eukaryota</taxon>
        <taxon>Fungi</taxon>
        <taxon>Dikarya</taxon>
        <taxon>Ascomycota</taxon>
        <taxon>Pezizomycotina</taxon>
        <taxon>Sordariomycetes</taxon>
        <taxon>Hypocreomycetidae</taxon>
        <taxon>Hypocreales</taxon>
        <taxon>Ophiocordycipitaceae</taxon>
        <taxon>Ophiocordyceps</taxon>
    </lineage>
</organism>
<dbReference type="Pfam" id="PF21666">
    <property type="entry name" value="DUF4246_N"/>
    <property type="match status" value="1"/>
</dbReference>
<dbReference type="STRING" id="1399860.A0A2C5YIM2"/>
<reference evidence="4 5" key="1">
    <citation type="submission" date="2017-06" db="EMBL/GenBank/DDBJ databases">
        <title>Ant-infecting Ophiocordyceps genomes reveal a high diversity of potential behavioral manipulation genes and a possible major role for enterotoxins.</title>
        <authorList>
            <person name="De Bekker C."/>
            <person name="Evans H.C."/>
            <person name="Brachmann A."/>
            <person name="Hughes D.P."/>
        </authorList>
    </citation>
    <scope>NUCLEOTIDE SEQUENCE [LARGE SCALE GENOMIC DNA]</scope>
    <source>
        <strain evidence="4 5">Map64</strain>
    </source>
</reference>
<dbReference type="InterPro" id="IPR049192">
    <property type="entry name" value="DUF4246_C"/>
</dbReference>
<comment type="caution">
    <text evidence="4">The sequence shown here is derived from an EMBL/GenBank/DDBJ whole genome shotgun (WGS) entry which is preliminary data.</text>
</comment>
<feature type="region of interest" description="Disordered" evidence="1">
    <location>
        <begin position="349"/>
        <end position="371"/>
    </location>
</feature>
<dbReference type="PANTHER" id="PTHR33119:SF1">
    <property type="entry name" value="FE2OG DIOXYGENASE DOMAIN-CONTAINING PROTEIN"/>
    <property type="match status" value="1"/>
</dbReference>
<dbReference type="OrthoDB" id="415532at2759"/>
<dbReference type="Pfam" id="PF14033">
    <property type="entry name" value="DUF4246"/>
    <property type="match status" value="1"/>
</dbReference>
<sequence length="645" mass="73339">MPLDNSRPVLPSFASFTSSLPCGAQAQADQHDTTLKRPGFGLPLNTMPSSHSRFPVLMGDQDKDWAAATLLIREVCMLKMIEDLTNKPDWWLKVHKADVAARWKSEAVAMDWLAYRAHADFTPNMAEACIQEMRKKALLYQQTGLIPVLDYSACVVKSDKLLSPDLVGDLMAAVKPLEDVPQDAKDWHPGSDGKVLDLVHPSLWPLVYGRSRILPHGQLSLDSCLQERDIGCDLPRPDPSELMTSVYWQGTLIPSLSLKFQWLPCNVSIDAQGHAKIESYINNIHPVRHGHLYPIIQRFIDKSLPAWDLLYRWPGEFGMQRLWTNSARPKCTTPDICYEIAECRPWARPLNPGEPRRDEEEPAEEGYEESERGRLDKAWFLETHPLDLADAALESDGRRNRRNCLFRVEPHDVQTCGFFRGASRIQVIVKLANIHLTPEKPRYEGGSWHIEGQLNEHICATALFYYDSDNISESRLSFRTPANAEELSTLDYQQNDIDSLARIFAIDHFAATTLQDIGSVLTRPGRALFFPNLLQHRVEPFSLLDATRPGHRKILALFLVDPAIPIISTANVPPQQRHWWPSDEQIRSTSSLPPALAALVVHNVDYTMQEDEAKRIREELMQERTVLQEKTTETLRKVDFSFCEH</sequence>
<evidence type="ECO:0000313" key="4">
    <source>
        <dbReference type="EMBL" id="PHH66824.1"/>
    </source>
</evidence>
<evidence type="ECO:0000313" key="5">
    <source>
        <dbReference type="Proteomes" id="UP000226192"/>
    </source>
</evidence>
<protein>
    <submittedName>
        <fullName evidence="4">Uncharacterized protein</fullName>
    </submittedName>
</protein>
<proteinExistence type="predicted"/>
<dbReference type="Proteomes" id="UP000226192">
    <property type="component" value="Unassembled WGS sequence"/>
</dbReference>
<accession>A0A2C5YIM2</accession>
<keyword evidence="5" id="KW-1185">Reference proteome</keyword>
<evidence type="ECO:0000259" key="3">
    <source>
        <dbReference type="Pfam" id="PF21666"/>
    </source>
</evidence>
<dbReference type="PANTHER" id="PTHR33119">
    <property type="entry name" value="IFI3P"/>
    <property type="match status" value="1"/>
</dbReference>